<evidence type="ECO:0000256" key="1">
    <source>
        <dbReference type="SAM" id="Phobius"/>
    </source>
</evidence>
<reference evidence="3" key="2">
    <citation type="submission" date="2006-04" db="EMBL/GenBank/DDBJ databases">
        <title>Sequencing of the draft fosmids and assembly of Prochlorococcus marinus environmental genome fragment.</title>
        <authorList>
            <consortium name="US DOE Joint Genome Institute (JGI)"/>
            <person name="Copeland A."/>
            <person name="Lucas S."/>
            <person name="Lapidus A."/>
            <person name="Barry K."/>
            <person name="Detter J.C."/>
            <person name="Glavina T."/>
            <person name="Hammon N."/>
            <person name="Israni S."/>
            <person name="Richardson P."/>
        </authorList>
    </citation>
    <scope>NUCLEOTIDE SEQUENCE</scope>
</reference>
<reference evidence="3" key="1">
    <citation type="journal article" date="2006" name="Science">
        <title>Genomic islands and the ecology and evolution of Prochlorococcus.</title>
        <authorList>
            <person name="Coleman M.L."/>
            <person name="Sullivan M.B."/>
            <person name="Martiny A.C."/>
            <person name="Steglich C."/>
            <person name="Barry K."/>
            <person name="Delong E.F."/>
            <person name="Chisholm S.W."/>
        </authorList>
    </citation>
    <scope>NUCLEOTIDE SEQUENCE</scope>
</reference>
<feature type="transmembrane region" description="Helical" evidence="1">
    <location>
        <begin position="168"/>
        <end position="185"/>
    </location>
</feature>
<dbReference type="Pfam" id="PF02517">
    <property type="entry name" value="Rce1-like"/>
    <property type="match status" value="1"/>
</dbReference>
<gene>
    <name evidence="3" type="ORF">ASNC729_0001</name>
</gene>
<sequence length="293" mass="33680">MTNIQTKMKNVMILIRSFFLLRPRFLSTIFFIPILYGIGWALSQPLLLFNFEKDNLSLIGTIITFLLFIFLLPYWFYIKRNKSSAWIILGITKDKFLKNFFNFSQGILFALVLIILILVPLLQKNYISWIGEFSPTILLNSILLGLGVGFAEEIIFRGWLLEELKFEYGTKISIALQAIIFSFVHNLSNEIFWNIVGLRLGLILLGIFLSLVKIRNKGSLWNCIGIHGGLVGIWFLLNNGLIEFKENTPSFLAGPFTQNIPNPIGSFSAILILFLLCIFYTVKSKKIFTRRFN</sequence>
<dbReference type="PANTHER" id="PTHR39430">
    <property type="entry name" value="MEMBRANE-ASSOCIATED PROTEASE-RELATED"/>
    <property type="match status" value="1"/>
</dbReference>
<feature type="transmembrane region" description="Helical" evidence="1">
    <location>
        <begin position="191"/>
        <end position="212"/>
    </location>
</feature>
<proteinExistence type="predicted"/>
<evidence type="ECO:0000259" key="2">
    <source>
        <dbReference type="Pfam" id="PF02517"/>
    </source>
</evidence>
<dbReference type="GO" id="GO:0080120">
    <property type="term" value="P:CAAX-box protein maturation"/>
    <property type="evidence" value="ECO:0007669"/>
    <property type="project" value="UniProtKB-ARBA"/>
</dbReference>
<dbReference type="GO" id="GO:0004175">
    <property type="term" value="F:endopeptidase activity"/>
    <property type="evidence" value="ECO:0007669"/>
    <property type="project" value="UniProtKB-ARBA"/>
</dbReference>
<name>Q1PKM3_PROMR</name>
<feature type="transmembrane region" description="Helical" evidence="1">
    <location>
        <begin position="219"/>
        <end position="237"/>
    </location>
</feature>
<keyword evidence="1" id="KW-0472">Membrane</keyword>
<feature type="transmembrane region" description="Helical" evidence="1">
    <location>
        <begin position="264"/>
        <end position="282"/>
    </location>
</feature>
<feature type="transmembrane region" description="Helical" evidence="1">
    <location>
        <begin position="55"/>
        <end position="78"/>
    </location>
</feature>
<dbReference type="AlphaFoldDB" id="Q1PKM3"/>
<feature type="transmembrane region" description="Helical" evidence="1">
    <location>
        <begin position="21"/>
        <end position="43"/>
    </location>
</feature>
<dbReference type="PANTHER" id="PTHR39430:SF1">
    <property type="entry name" value="PROTEASE"/>
    <property type="match status" value="1"/>
</dbReference>
<feature type="domain" description="CAAX prenyl protease 2/Lysostaphin resistance protein A-like" evidence="2">
    <location>
        <begin position="136"/>
        <end position="229"/>
    </location>
</feature>
<accession>Q1PKM3</accession>
<keyword evidence="1" id="KW-0812">Transmembrane</keyword>
<evidence type="ECO:0000313" key="3">
    <source>
        <dbReference type="EMBL" id="ABE11007.1"/>
    </source>
</evidence>
<feature type="transmembrane region" description="Helical" evidence="1">
    <location>
        <begin position="137"/>
        <end position="156"/>
    </location>
</feature>
<feature type="transmembrane region" description="Helical" evidence="1">
    <location>
        <begin position="99"/>
        <end position="122"/>
    </location>
</feature>
<keyword evidence="1" id="KW-1133">Transmembrane helix</keyword>
<dbReference type="EMBL" id="DQ366719">
    <property type="protein sequence ID" value="ABE11007.1"/>
    <property type="molecule type" value="Genomic_DNA"/>
</dbReference>
<protein>
    <submittedName>
        <fullName evidence="3">Abortive infection protein</fullName>
    </submittedName>
</protein>
<dbReference type="InterPro" id="IPR003675">
    <property type="entry name" value="Rce1/LyrA-like_dom"/>
</dbReference>
<organism evidence="3">
    <name type="scientific">uncultured Prochlorococcus marinus clone ASNC729</name>
    <dbReference type="NCBI Taxonomy" id="379371"/>
    <lineage>
        <taxon>Bacteria</taxon>
        <taxon>Bacillati</taxon>
        <taxon>Cyanobacteriota</taxon>
        <taxon>Cyanophyceae</taxon>
        <taxon>Synechococcales</taxon>
        <taxon>Prochlorococcaceae</taxon>
        <taxon>Prochlorococcus</taxon>
    </lineage>
</organism>